<dbReference type="Proteomes" id="UP000024836">
    <property type="component" value="Unassembled WGS sequence"/>
</dbReference>
<dbReference type="STRING" id="1461693.ATO10_08457"/>
<feature type="transmembrane region" description="Helical" evidence="1">
    <location>
        <begin position="128"/>
        <end position="146"/>
    </location>
</feature>
<feature type="transmembrane region" description="Helical" evidence="1">
    <location>
        <begin position="21"/>
        <end position="42"/>
    </location>
</feature>
<dbReference type="EMBL" id="AQQY01000004">
    <property type="protein sequence ID" value="KCV82408.1"/>
    <property type="molecule type" value="Genomic_DNA"/>
</dbReference>
<dbReference type="OrthoDB" id="1442233at2"/>
<comment type="caution">
    <text evidence="2">The sequence shown here is derived from an EMBL/GenBank/DDBJ whole genome shotgun (WGS) entry which is preliminary data.</text>
</comment>
<dbReference type="PATRIC" id="fig|1461693.3.peg.1720"/>
<name>A0A058ZLI0_9RHOB</name>
<dbReference type="RefSeq" id="WP_035250349.1">
    <property type="nucleotide sequence ID" value="NZ_AQQY01000004.1"/>
</dbReference>
<protein>
    <submittedName>
        <fullName evidence="2">Uncharacterized protein</fullName>
    </submittedName>
</protein>
<keyword evidence="1" id="KW-1133">Transmembrane helix</keyword>
<dbReference type="eggNOG" id="ENOG5031G5S">
    <property type="taxonomic scope" value="Bacteria"/>
</dbReference>
<evidence type="ECO:0000313" key="2">
    <source>
        <dbReference type="EMBL" id="KCV82408.1"/>
    </source>
</evidence>
<feature type="transmembrane region" description="Helical" evidence="1">
    <location>
        <begin position="48"/>
        <end position="64"/>
    </location>
</feature>
<sequence length="178" mass="20585">MDLFERSERLMGMDKRTWARHANPWSVYTRFTALPLLCLAVWSRVWLGWWALVPLLLTVLWIWLNPRLFSPPAHTESWAARGTFGERVFLNRKTVSIPAEYVRWGYGLSIASGLGLLPLVWGLWQLDIAWTITGLVMSMGAKTWFVDRMAQLYDRMKDADPTYAGWMRYKSNVANTGA</sequence>
<accession>A0A058ZLI0</accession>
<organism evidence="2 3">
    <name type="scientific">Actibacterium atlanticum</name>
    <dbReference type="NCBI Taxonomy" id="1461693"/>
    <lineage>
        <taxon>Bacteria</taxon>
        <taxon>Pseudomonadati</taxon>
        <taxon>Pseudomonadota</taxon>
        <taxon>Alphaproteobacteria</taxon>
        <taxon>Rhodobacterales</taxon>
        <taxon>Roseobacteraceae</taxon>
        <taxon>Actibacterium</taxon>
    </lineage>
</organism>
<dbReference type="InterPro" id="IPR046595">
    <property type="entry name" value="DUF6653"/>
</dbReference>
<keyword evidence="3" id="KW-1185">Reference proteome</keyword>
<feature type="transmembrane region" description="Helical" evidence="1">
    <location>
        <begin position="101"/>
        <end position="122"/>
    </location>
</feature>
<evidence type="ECO:0000313" key="3">
    <source>
        <dbReference type="Proteomes" id="UP000024836"/>
    </source>
</evidence>
<reference evidence="2 3" key="1">
    <citation type="submission" date="2013-04" db="EMBL/GenBank/DDBJ databases">
        <title>Shimia sp. 22II-S11-Z10 Genome Sequencing.</title>
        <authorList>
            <person name="Lai Q."/>
            <person name="Li G."/>
            <person name="Shao Z."/>
        </authorList>
    </citation>
    <scope>NUCLEOTIDE SEQUENCE [LARGE SCALE GENOMIC DNA]</scope>
    <source>
        <strain evidence="3">22II-S11-Z10</strain>
    </source>
</reference>
<keyword evidence="1" id="KW-0472">Membrane</keyword>
<gene>
    <name evidence="2" type="ORF">ATO10_08457</name>
</gene>
<evidence type="ECO:0000256" key="1">
    <source>
        <dbReference type="SAM" id="Phobius"/>
    </source>
</evidence>
<dbReference type="AlphaFoldDB" id="A0A058ZLI0"/>
<proteinExistence type="predicted"/>
<dbReference type="Pfam" id="PF20358">
    <property type="entry name" value="DUF6653"/>
    <property type="match status" value="1"/>
</dbReference>
<keyword evidence="1" id="KW-0812">Transmembrane</keyword>